<comment type="caution">
    <text evidence="2">The sequence shown here is derived from an EMBL/GenBank/DDBJ whole genome shotgun (WGS) entry which is preliminary data.</text>
</comment>
<dbReference type="AlphaFoldDB" id="A0ABD2BYM0"/>
<gene>
    <name evidence="2" type="ORF">V1478_001755</name>
</gene>
<reference evidence="2 3" key="1">
    <citation type="journal article" date="2024" name="Ann. Entomol. Soc. Am.">
        <title>Genomic analyses of the southern and eastern yellowjacket wasps (Hymenoptera: Vespidae) reveal evolutionary signatures of social life.</title>
        <authorList>
            <person name="Catto M.A."/>
            <person name="Caine P.B."/>
            <person name="Orr S.E."/>
            <person name="Hunt B.G."/>
            <person name="Goodisman M.A.D."/>
        </authorList>
    </citation>
    <scope>NUCLEOTIDE SEQUENCE [LARGE SCALE GENOMIC DNA]</scope>
    <source>
        <strain evidence="2">233</strain>
        <tissue evidence="2">Head and thorax</tissue>
    </source>
</reference>
<evidence type="ECO:0000313" key="2">
    <source>
        <dbReference type="EMBL" id="KAL2737669.1"/>
    </source>
</evidence>
<keyword evidence="3" id="KW-1185">Reference proteome</keyword>
<protein>
    <submittedName>
        <fullName evidence="2">Uncharacterized protein</fullName>
    </submittedName>
</protein>
<feature type="transmembrane region" description="Helical" evidence="1">
    <location>
        <begin position="54"/>
        <end position="73"/>
    </location>
</feature>
<keyword evidence="1" id="KW-1133">Transmembrane helix</keyword>
<sequence length="84" mass="10307">MTVVEVIQLVQSAYIICLIPSRDFIDKKLRRYFYYQRQKILFVMHLKQMFRTFTLFYTTLSSILSQSYFTIMYCQNTCIKFFKI</sequence>
<keyword evidence="1" id="KW-0812">Transmembrane</keyword>
<dbReference type="Proteomes" id="UP001607302">
    <property type="component" value="Unassembled WGS sequence"/>
</dbReference>
<name>A0ABD2BYM0_VESSQ</name>
<evidence type="ECO:0000256" key="1">
    <source>
        <dbReference type="SAM" id="Phobius"/>
    </source>
</evidence>
<dbReference type="EMBL" id="JAUDFV010000027">
    <property type="protein sequence ID" value="KAL2737669.1"/>
    <property type="molecule type" value="Genomic_DNA"/>
</dbReference>
<organism evidence="2 3">
    <name type="scientific">Vespula squamosa</name>
    <name type="common">Southern yellow jacket</name>
    <name type="synonym">Wasp</name>
    <dbReference type="NCBI Taxonomy" id="30214"/>
    <lineage>
        <taxon>Eukaryota</taxon>
        <taxon>Metazoa</taxon>
        <taxon>Ecdysozoa</taxon>
        <taxon>Arthropoda</taxon>
        <taxon>Hexapoda</taxon>
        <taxon>Insecta</taxon>
        <taxon>Pterygota</taxon>
        <taxon>Neoptera</taxon>
        <taxon>Endopterygota</taxon>
        <taxon>Hymenoptera</taxon>
        <taxon>Apocrita</taxon>
        <taxon>Aculeata</taxon>
        <taxon>Vespoidea</taxon>
        <taxon>Vespidae</taxon>
        <taxon>Vespinae</taxon>
        <taxon>Vespula</taxon>
    </lineage>
</organism>
<evidence type="ECO:0000313" key="3">
    <source>
        <dbReference type="Proteomes" id="UP001607302"/>
    </source>
</evidence>
<accession>A0ABD2BYM0</accession>
<keyword evidence="1" id="KW-0472">Membrane</keyword>
<proteinExistence type="predicted"/>